<proteinExistence type="predicted"/>
<sequence>MAADLFRRNPPTREINHFLRRNMHSYLSNTGNPATMHSISRFYNEVEAAIGVLEGKYLHQSRNSEVQQLVGTQSMVINALKKIHTKVCCRLRPTPNLASPWRGEFTMDIPQEVFNVIAQHIIQRNSYGHQYKETPAVIYIEITDLKKAVFIFDKMNLESNIIPKEELLKKDLSSRNEESQERCEIVVKKTKPMTFKFYKNSKVLSVHFNYGHWNAFGVPQH</sequence>
<reference evidence="1" key="1">
    <citation type="submission" date="2023-01" db="EMBL/GenBank/DDBJ databases">
        <title>Genome assembly of the deep-sea coral Lophelia pertusa.</title>
        <authorList>
            <person name="Herrera S."/>
            <person name="Cordes E."/>
        </authorList>
    </citation>
    <scope>NUCLEOTIDE SEQUENCE</scope>
    <source>
        <strain evidence="1">USNM1676648</strain>
        <tissue evidence="1">Polyp</tissue>
    </source>
</reference>
<evidence type="ECO:0000313" key="2">
    <source>
        <dbReference type="Proteomes" id="UP001163046"/>
    </source>
</evidence>
<dbReference type="AlphaFoldDB" id="A0A9W9ZIG4"/>
<name>A0A9W9ZIG4_9CNID</name>
<evidence type="ECO:0000313" key="1">
    <source>
        <dbReference type="EMBL" id="KAJ7380574.1"/>
    </source>
</evidence>
<keyword evidence="2" id="KW-1185">Reference proteome</keyword>
<accession>A0A9W9ZIG4</accession>
<dbReference type="Proteomes" id="UP001163046">
    <property type="component" value="Unassembled WGS sequence"/>
</dbReference>
<dbReference type="OrthoDB" id="5984283at2759"/>
<protein>
    <submittedName>
        <fullName evidence="1">Uncharacterized protein</fullName>
    </submittedName>
</protein>
<dbReference type="EMBL" id="MU826353">
    <property type="protein sequence ID" value="KAJ7380574.1"/>
    <property type="molecule type" value="Genomic_DNA"/>
</dbReference>
<organism evidence="1 2">
    <name type="scientific">Desmophyllum pertusum</name>
    <dbReference type="NCBI Taxonomy" id="174260"/>
    <lineage>
        <taxon>Eukaryota</taxon>
        <taxon>Metazoa</taxon>
        <taxon>Cnidaria</taxon>
        <taxon>Anthozoa</taxon>
        <taxon>Hexacorallia</taxon>
        <taxon>Scleractinia</taxon>
        <taxon>Caryophylliina</taxon>
        <taxon>Caryophylliidae</taxon>
        <taxon>Desmophyllum</taxon>
    </lineage>
</organism>
<comment type="caution">
    <text evidence="1">The sequence shown here is derived from an EMBL/GenBank/DDBJ whole genome shotgun (WGS) entry which is preliminary data.</text>
</comment>
<gene>
    <name evidence="1" type="ORF">OS493_009041</name>
</gene>